<comment type="subunit">
    <text evidence="13">Homodimer. The subunits are held together in a parallel orientation through zinc binding at the interface of the cytoplasmic domains.</text>
</comment>
<feature type="transmembrane region" description="Helical" evidence="16">
    <location>
        <begin position="167"/>
        <end position="189"/>
    </location>
</feature>
<dbReference type="Pfam" id="PF01545">
    <property type="entry name" value="Cation_efflux"/>
    <property type="match status" value="1"/>
</dbReference>
<dbReference type="FunFam" id="3.30.70.1350:FF:000002">
    <property type="entry name" value="Ferrous-iron efflux pump FieF"/>
    <property type="match status" value="1"/>
</dbReference>
<keyword evidence="7" id="KW-0862">Zinc</keyword>
<feature type="domain" description="Cation efflux protein transmembrane" evidence="17">
    <location>
        <begin position="28"/>
        <end position="220"/>
    </location>
</feature>
<keyword evidence="5" id="KW-0410">Iron transport</keyword>
<evidence type="ECO:0000256" key="15">
    <source>
        <dbReference type="ARBA" id="ARBA00072262"/>
    </source>
</evidence>
<evidence type="ECO:0000259" key="17">
    <source>
        <dbReference type="Pfam" id="PF01545"/>
    </source>
</evidence>
<dbReference type="InterPro" id="IPR002524">
    <property type="entry name" value="Cation_efflux"/>
</dbReference>
<evidence type="ECO:0000256" key="11">
    <source>
        <dbReference type="ARBA" id="ARBA00047695"/>
    </source>
</evidence>
<dbReference type="InterPro" id="IPR050291">
    <property type="entry name" value="CDF_Transporter"/>
</dbReference>
<dbReference type="InterPro" id="IPR058533">
    <property type="entry name" value="Cation_efflux_TM"/>
</dbReference>
<name>A0A1G8DK83_9PROT</name>
<dbReference type="PANTHER" id="PTHR43840:SF41">
    <property type="entry name" value="CATION-EFFLUX PUMP FIEF"/>
    <property type="match status" value="1"/>
</dbReference>
<dbReference type="InterPro" id="IPR027470">
    <property type="entry name" value="Cation_efflux_CTD"/>
</dbReference>
<dbReference type="SUPFAM" id="SSF160240">
    <property type="entry name" value="Cation efflux protein cytoplasmic domain-like"/>
    <property type="match status" value="1"/>
</dbReference>
<comment type="catalytic activity">
    <reaction evidence="11">
        <text>Zn(2+)(in) + H(+)(out) = Zn(2+)(out) + H(+)(in)</text>
        <dbReference type="Rhea" id="RHEA:28839"/>
        <dbReference type="ChEBI" id="CHEBI:15378"/>
        <dbReference type="ChEBI" id="CHEBI:29105"/>
    </reaction>
</comment>
<keyword evidence="7" id="KW-0406">Ion transport</keyword>
<keyword evidence="20" id="KW-1185">Reference proteome</keyword>
<comment type="subcellular location">
    <subcellularLocation>
        <location evidence="1">Cell membrane</location>
        <topology evidence="1">Multi-pass membrane protein</topology>
    </subcellularLocation>
</comment>
<dbReference type="Gene3D" id="1.20.1510.10">
    <property type="entry name" value="Cation efflux protein transmembrane domain"/>
    <property type="match status" value="1"/>
</dbReference>
<dbReference type="OrthoDB" id="9806522at2"/>
<evidence type="ECO:0000256" key="12">
    <source>
        <dbReference type="ARBA" id="ARBA00050984"/>
    </source>
</evidence>
<proteinExistence type="inferred from homology"/>
<dbReference type="GO" id="GO:0015093">
    <property type="term" value="F:ferrous iron transmembrane transporter activity"/>
    <property type="evidence" value="ECO:0007669"/>
    <property type="project" value="TreeGrafter"/>
</dbReference>
<dbReference type="EMBL" id="FNCV01000008">
    <property type="protein sequence ID" value="SDH58103.1"/>
    <property type="molecule type" value="Genomic_DNA"/>
</dbReference>
<evidence type="ECO:0000256" key="8">
    <source>
        <dbReference type="ARBA" id="ARBA00022989"/>
    </source>
</evidence>
<dbReference type="STRING" id="83401.SAMN05421742_10843"/>
<gene>
    <name evidence="19" type="ORF">SAMN05421742_10843</name>
</gene>
<keyword evidence="8 16" id="KW-1133">Transmembrane helix</keyword>
<sequence length="328" mass="35171">MSLDETPARLALGTDTPEGRLMRQATYASVGVAGSLILIKLLAWALTDSVALLSSLVDSTLDAMASLVTLMAVRQALVPADHDHRFGHGKAEPLAGLAQAAFITGSGLFLVAEAVQRLGRPAPVDNGPLGIAVMVISIALTLGLVAFQRHVVKKTASVAITADSVHYTGDILLNGAVIVSLLLSAYGGITVADPLFALAIAAYLIHNAWGIGREALDLLMDRELPEEERQRILEVVRAHPEVIDAHDLRTRSSGLNTFIQVHVEMPRDLSLLAAHDIAHQVQRDLERAFPNADVIIHQDPAGLVEPHHVDHAYDHRQGGHPERNAGFE</sequence>
<evidence type="ECO:0000256" key="13">
    <source>
        <dbReference type="ARBA" id="ARBA00062926"/>
    </source>
</evidence>
<evidence type="ECO:0000256" key="6">
    <source>
        <dbReference type="ARBA" id="ARBA00022692"/>
    </source>
</evidence>
<dbReference type="AlphaFoldDB" id="A0A1G8DK83"/>
<protein>
    <recommendedName>
        <fullName evidence="15">Cation-efflux pump FieF</fullName>
    </recommendedName>
    <alternativeName>
        <fullName evidence="14">Protein p34</fullName>
    </alternativeName>
</protein>
<keyword evidence="6 16" id="KW-0812">Transmembrane</keyword>
<dbReference type="Gene3D" id="3.30.70.1350">
    <property type="entry name" value="Cation efflux protein, cytoplasmic domain"/>
    <property type="match status" value="1"/>
</dbReference>
<evidence type="ECO:0000256" key="2">
    <source>
        <dbReference type="ARBA" id="ARBA00010212"/>
    </source>
</evidence>
<evidence type="ECO:0000256" key="16">
    <source>
        <dbReference type="SAM" id="Phobius"/>
    </source>
</evidence>
<evidence type="ECO:0000256" key="14">
    <source>
        <dbReference type="ARBA" id="ARBA00068882"/>
    </source>
</evidence>
<dbReference type="GO" id="GO:0005886">
    <property type="term" value="C:plasma membrane"/>
    <property type="evidence" value="ECO:0007669"/>
    <property type="project" value="UniProtKB-SubCell"/>
</dbReference>
<dbReference type="InterPro" id="IPR027469">
    <property type="entry name" value="Cation_efflux_TMD_sf"/>
</dbReference>
<evidence type="ECO:0000256" key="10">
    <source>
        <dbReference type="ARBA" id="ARBA00035584"/>
    </source>
</evidence>
<evidence type="ECO:0000259" key="18">
    <source>
        <dbReference type="Pfam" id="PF16916"/>
    </source>
</evidence>
<dbReference type="Proteomes" id="UP000217076">
    <property type="component" value="Unassembled WGS sequence"/>
</dbReference>
<dbReference type="GO" id="GO:0006882">
    <property type="term" value="P:intracellular zinc ion homeostasis"/>
    <property type="evidence" value="ECO:0007669"/>
    <property type="project" value="TreeGrafter"/>
</dbReference>
<dbReference type="SUPFAM" id="SSF161111">
    <property type="entry name" value="Cation efflux protein transmembrane domain-like"/>
    <property type="match status" value="1"/>
</dbReference>
<dbReference type="GO" id="GO:0015086">
    <property type="term" value="F:cadmium ion transmembrane transporter activity"/>
    <property type="evidence" value="ECO:0007669"/>
    <property type="project" value="TreeGrafter"/>
</dbReference>
<accession>A0A1G8DK83</accession>
<dbReference type="GO" id="GO:0015341">
    <property type="term" value="F:zinc efflux antiporter activity"/>
    <property type="evidence" value="ECO:0007669"/>
    <property type="project" value="TreeGrafter"/>
</dbReference>
<evidence type="ECO:0000256" key="4">
    <source>
        <dbReference type="ARBA" id="ARBA00022475"/>
    </source>
</evidence>
<dbReference type="PANTHER" id="PTHR43840">
    <property type="entry name" value="MITOCHONDRIAL METAL TRANSPORTER 1-RELATED"/>
    <property type="match status" value="1"/>
</dbReference>
<evidence type="ECO:0000256" key="9">
    <source>
        <dbReference type="ARBA" id="ARBA00023136"/>
    </source>
</evidence>
<keyword evidence="4" id="KW-1003">Cell membrane</keyword>
<evidence type="ECO:0000313" key="19">
    <source>
        <dbReference type="EMBL" id="SDH58103.1"/>
    </source>
</evidence>
<evidence type="ECO:0000313" key="20">
    <source>
        <dbReference type="Proteomes" id="UP000217076"/>
    </source>
</evidence>
<reference evidence="20" key="1">
    <citation type="submission" date="2016-10" db="EMBL/GenBank/DDBJ databases">
        <authorList>
            <person name="Varghese N."/>
            <person name="Submissions S."/>
        </authorList>
    </citation>
    <scope>NUCLEOTIDE SEQUENCE [LARGE SCALE GENOMIC DNA]</scope>
    <source>
        <strain evidence="20">930I</strain>
    </source>
</reference>
<dbReference type="FunFam" id="1.20.1510.10:FF:000001">
    <property type="entry name" value="Ferrous-iron efflux pump FieF"/>
    <property type="match status" value="1"/>
</dbReference>
<evidence type="ECO:0000256" key="1">
    <source>
        <dbReference type="ARBA" id="ARBA00004651"/>
    </source>
</evidence>
<keyword evidence="3" id="KW-0813">Transport</keyword>
<dbReference type="NCBIfam" id="TIGR01297">
    <property type="entry name" value="CDF"/>
    <property type="match status" value="1"/>
</dbReference>
<feature type="transmembrane region" description="Helical" evidence="16">
    <location>
        <begin position="195"/>
        <end position="212"/>
    </location>
</feature>
<comment type="similarity">
    <text evidence="2">Belongs to the cation diffusion facilitator (CDF) transporter (TC 2.A.4) family. FieF subfamily.</text>
</comment>
<dbReference type="RefSeq" id="WP_143130993.1">
    <property type="nucleotide sequence ID" value="NZ_FNCV01000008.1"/>
</dbReference>
<feature type="transmembrane region" description="Helical" evidence="16">
    <location>
        <begin position="25"/>
        <end position="46"/>
    </location>
</feature>
<keyword evidence="7" id="KW-0864">Zinc transport</keyword>
<dbReference type="Pfam" id="PF16916">
    <property type="entry name" value="ZT_dimer"/>
    <property type="match status" value="1"/>
</dbReference>
<feature type="transmembrane region" description="Helical" evidence="16">
    <location>
        <begin position="127"/>
        <end position="147"/>
    </location>
</feature>
<feature type="domain" description="Cation efflux protein cytoplasmic" evidence="18">
    <location>
        <begin position="224"/>
        <end position="300"/>
    </location>
</feature>
<evidence type="ECO:0000256" key="3">
    <source>
        <dbReference type="ARBA" id="ARBA00022448"/>
    </source>
</evidence>
<comment type="catalytic activity">
    <reaction evidence="12">
        <text>Cd(2+)(in) + H(+)(out) = Cd(2+)(out) + H(+)(in)</text>
        <dbReference type="Rhea" id="RHEA:28739"/>
        <dbReference type="ChEBI" id="CHEBI:15378"/>
        <dbReference type="ChEBI" id="CHEBI:48775"/>
    </reaction>
</comment>
<organism evidence="19 20">
    <name type="scientific">Roseospirillum parvum</name>
    <dbReference type="NCBI Taxonomy" id="83401"/>
    <lineage>
        <taxon>Bacteria</taxon>
        <taxon>Pseudomonadati</taxon>
        <taxon>Pseudomonadota</taxon>
        <taxon>Alphaproteobacteria</taxon>
        <taxon>Rhodospirillales</taxon>
        <taxon>Rhodospirillaceae</taxon>
        <taxon>Roseospirillum</taxon>
    </lineage>
</organism>
<keyword evidence="5" id="KW-0408">Iron</keyword>
<dbReference type="InterPro" id="IPR036837">
    <property type="entry name" value="Cation_efflux_CTD_sf"/>
</dbReference>
<keyword evidence="9 16" id="KW-0472">Membrane</keyword>
<evidence type="ECO:0000256" key="7">
    <source>
        <dbReference type="ARBA" id="ARBA00022906"/>
    </source>
</evidence>
<evidence type="ECO:0000256" key="5">
    <source>
        <dbReference type="ARBA" id="ARBA00022496"/>
    </source>
</evidence>
<comment type="catalytic activity">
    <reaction evidence="10">
        <text>Fe(2+)(in) + H(+)(out) = Fe(2+)(out) + H(+)(in)</text>
        <dbReference type="Rhea" id="RHEA:29439"/>
        <dbReference type="ChEBI" id="CHEBI:15378"/>
        <dbReference type="ChEBI" id="CHEBI:29033"/>
    </reaction>
</comment>